<protein>
    <submittedName>
        <fullName evidence="15">High-affinity choline transporter 1-like</fullName>
    </submittedName>
</protein>
<organism evidence="15 16">
    <name type="scientific">Gouania willdenowi</name>
    <name type="common">Blunt-snouted clingfish</name>
    <name type="synonym">Lepadogaster willdenowi</name>
    <dbReference type="NCBI Taxonomy" id="441366"/>
    <lineage>
        <taxon>Eukaryota</taxon>
        <taxon>Metazoa</taxon>
        <taxon>Chordata</taxon>
        <taxon>Craniata</taxon>
        <taxon>Vertebrata</taxon>
        <taxon>Euteleostomi</taxon>
        <taxon>Actinopterygii</taxon>
        <taxon>Neopterygii</taxon>
        <taxon>Teleostei</taxon>
        <taxon>Neoteleostei</taxon>
        <taxon>Acanthomorphata</taxon>
        <taxon>Ovalentaria</taxon>
        <taxon>Blenniimorphae</taxon>
        <taxon>Blenniiformes</taxon>
        <taxon>Gobiesocoidei</taxon>
        <taxon>Gobiesocidae</taxon>
        <taxon>Gobiesocinae</taxon>
        <taxon>Gouania</taxon>
    </lineage>
</organism>
<accession>A0A8C5DRL5</accession>
<feature type="transmembrane region" description="Helical" evidence="14">
    <location>
        <begin position="335"/>
        <end position="363"/>
    </location>
</feature>
<feature type="transmembrane region" description="Helical" evidence="14">
    <location>
        <begin position="191"/>
        <end position="214"/>
    </location>
</feature>
<evidence type="ECO:0000256" key="13">
    <source>
        <dbReference type="RuleBase" id="RU362091"/>
    </source>
</evidence>
<evidence type="ECO:0000256" key="9">
    <source>
        <dbReference type="ARBA" id="ARBA00023065"/>
    </source>
</evidence>
<dbReference type="Ensembl" id="ENSGWIT00000011892.1">
    <property type="protein sequence ID" value="ENSGWIP00000010682.1"/>
    <property type="gene ID" value="ENSGWIG00000006275.1"/>
</dbReference>
<dbReference type="GO" id="GO:0008292">
    <property type="term" value="P:acetylcholine biosynthetic process"/>
    <property type="evidence" value="ECO:0007669"/>
    <property type="project" value="TreeGrafter"/>
</dbReference>
<dbReference type="RefSeq" id="XP_028306554.1">
    <property type="nucleotide sequence ID" value="XM_028450753.1"/>
</dbReference>
<evidence type="ECO:0000256" key="14">
    <source>
        <dbReference type="SAM" id="Phobius"/>
    </source>
</evidence>
<keyword evidence="6" id="KW-0530">Neurotransmitter biosynthesis</keyword>
<dbReference type="GeneID" id="114465617"/>
<reference evidence="15" key="3">
    <citation type="submission" date="2025-09" db="UniProtKB">
        <authorList>
            <consortium name="Ensembl"/>
        </authorList>
    </citation>
    <scope>IDENTIFICATION</scope>
</reference>
<keyword evidence="10 14" id="KW-0472">Membrane</keyword>
<evidence type="ECO:0000256" key="11">
    <source>
        <dbReference type="ARBA" id="ARBA00023180"/>
    </source>
</evidence>
<evidence type="ECO:0000256" key="8">
    <source>
        <dbReference type="ARBA" id="ARBA00023053"/>
    </source>
</evidence>
<comment type="subcellular location">
    <subcellularLocation>
        <location evidence="1">Membrane</location>
        <topology evidence="1">Multi-pass membrane protein</topology>
    </subcellularLocation>
</comment>
<name>A0A8C5DRL5_GOUWI</name>
<dbReference type="InterPro" id="IPR001734">
    <property type="entry name" value="Na/solute_symporter"/>
</dbReference>
<gene>
    <name evidence="15" type="primary">LOC114465617</name>
</gene>
<dbReference type="InterPro" id="IPR038377">
    <property type="entry name" value="Na/Glc_symporter_sf"/>
</dbReference>
<reference evidence="15" key="1">
    <citation type="submission" date="2020-06" db="EMBL/GenBank/DDBJ databases">
        <authorList>
            <consortium name="Wellcome Sanger Institute Data Sharing"/>
        </authorList>
    </citation>
    <scope>NUCLEOTIDE SEQUENCE [LARGE SCALE GENOMIC DNA]</scope>
</reference>
<evidence type="ECO:0000256" key="10">
    <source>
        <dbReference type="ARBA" id="ARBA00023136"/>
    </source>
</evidence>
<evidence type="ECO:0000256" key="6">
    <source>
        <dbReference type="ARBA" id="ARBA00022979"/>
    </source>
</evidence>
<feature type="transmembrane region" description="Helical" evidence="14">
    <location>
        <begin position="485"/>
        <end position="505"/>
    </location>
</feature>
<dbReference type="PROSITE" id="PS50283">
    <property type="entry name" value="NA_SOLUT_SYMP_3"/>
    <property type="match status" value="1"/>
</dbReference>
<reference evidence="15" key="2">
    <citation type="submission" date="2025-08" db="UniProtKB">
        <authorList>
            <consortium name="Ensembl"/>
        </authorList>
    </citation>
    <scope>IDENTIFICATION</scope>
</reference>
<dbReference type="CDD" id="cd11474">
    <property type="entry name" value="SLC5sbd_CHT"/>
    <property type="match status" value="1"/>
</dbReference>
<keyword evidence="5" id="KW-0769">Symport</keyword>
<dbReference type="AlphaFoldDB" id="A0A8C5DRL5"/>
<evidence type="ECO:0000256" key="7">
    <source>
        <dbReference type="ARBA" id="ARBA00022989"/>
    </source>
</evidence>
<dbReference type="OrthoDB" id="546820at2759"/>
<feature type="transmembrane region" description="Helical" evidence="14">
    <location>
        <begin position="278"/>
        <end position="302"/>
    </location>
</feature>
<dbReference type="Proteomes" id="UP000694680">
    <property type="component" value="Chromosome 6"/>
</dbReference>
<feature type="transmembrane region" description="Helical" evidence="14">
    <location>
        <begin position="248"/>
        <end position="266"/>
    </location>
</feature>
<evidence type="ECO:0000313" key="15">
    <source>
        <dbReference type="Ensembl" id="ENSGWIP00000010682.1"/>
    </source>
</evidence>
<keyword evidence="4 14" id="KW-0812">Transmembrane</keyword>
<dbReference type="PANTHER" id="PTHR45897">
    <property type="entry name" value="HIGH-AFFINITY CHOLINE TRANSPORTER 1"/>
    <property type="match status" value="1"/>
</dbReference>
<keyword evidence="7 14" id="KW-1133">Transmembrane helix</keyword>
<evidence type="ECO:0000256" key="2">
    <source>
        <dbReference type="ARBA" id="ARBA00006434"/>
    </source>
</evidence>
<keyword evidence="3" id="KW-0813">Transport</keyword>
<evidence type="ECO:0000256" key="5">
    <source>
        <dbReference type="ARBA" id="ARBA00022847"/>
    </source>
</evidence>
<proteinExistence type="inferred from homology"/>
<keyword evidence="11" id="KW-0325">Glycoprotein</keyword>
<dbReference type="InterPro" id="IPR052244">
    <property type="entry name" value="Choline_transporter"/>
</dbReference>
<evidence type="ECO:0000256" key="4">
    <source>
        <dbReference type="ARBA" id="ARBA00022692"/>
    </source>
</evidence>
<keyword evidence="9" id="KW-0406">Ion transport</keyword>
<dbReference type="GO" id="GO:0005307">
    <property type="term" value="F:choline:sodium symporter activity"/>
    <property type="evidence" value="ECO:0007669"/>
    <property type="project" value="TreeGrafter"/>
</dbReference>
<dbReference type="PANTHER" id="PTHR45897:SF5">
    <property type="entry name" value="HIGH AFFINITY CHOLINE TRANSPORTER 1"/>
    <property type="match status" value="1"/>
</dbReference>
<dbReference type="GO" id="GO:0005886">
    <property type="term" value="C:plasma membrane"/>
    <property type="evidence" value="ECO:0007669"/>
    <property type="project" value="TreeGrafter"/>
</dbReference>
<feature type="transmembrane region" description="Helical" evidence="14">
    <location>
        <begin position="126"/>
        <end position="151"/>
    </location>
</feature>
<dbReference type="Pfam" id="PF00474">
    <property type="entry name" value="SSF"/>
    <property type="match status" value="1"/>
</dbReference>
<feature type="transmembrane region" description="Helical" evidence="14">
    <location>
        <begin position="157"/>
        <end position="179"/>
    </location>
</feature>
<feature type="transmembrane region" description="Helical" evidence="14">
    <location>
        <begin position="83"/>
        <end position="105"/>
    </location>
</feature>
<comment type="similarity">
    <text evidence="2 13">Belongs to the sodium:solute symporter (SSF) (TC 2.A.21) family.</text>
</comment>
<feature type="transmembrane region" description="Helical" evidence="14">
    <location>
        <begin position="6"/>
        <end position="26"/>
    </location>
</feature>
<dbReference type="Gene3D" id="1.20.1730.10">
    <property type="entry name" value="Sodium/glucose cotransporter"/>
    <property type="match status" value="1"/>
</dbReference>
<sequence>MAVDVPGLVTVVFFYICILLIGLWGYRKSKKVEKTCIGSKSEVTIVAGRNISVLVGIFTMTATWVGGGYIMGTAEAVYTPGRGLIWAVGLPAYAMNFLLGGLFFAKPMRSKRYMTMLDPFQKRYGNTFTAALLLPVLLSDILWVACILAALGGTMSIILGLSSATSIIISAVVSITYTLLGGIYSVAYTDIIQLCFIFISLWLCVPFVILSPAISDSSQAVHFNQSSGHTSWLGNLELENAGQWTDELLLMGLGGLAYQALYQRILSAASVAQAQFTCFAAAGAVFIMGIPSVIIGVAATAADWNMTDYGLPSPFDRGEAGKILPLVLDHLTPSWLSVLGIASIAAAVMSSMDSALLSSASMFTQNIYKKTIRTQASETELQWVIRVSTLLVGLSGTGAAFGDESVLALWLISADLLYCVVFPQLVGVLYFGCANTYGAISAFVLGVLLRLLSGEQLFGIAPVILYPGWKEEGGVIMQYFPYRTFNVICTLMCLFAVSKGAELIFQHHLLSPSWDVLRVCEKKKEIDSEGIAPHCEDDNGILQSQL</sequence>
<evidence type="ECO:0000256" key="3">
    <source>
        <dbReference type="ARBA" id="ARBA00022448"/>
    </source>
</evidence>
<keyword evidence="12" id="KW-0739">Sodium transport</keyword>
<evidence type="ECO:0000313" key="16">
    <source>
        <dbReference type="Proteomes" id="UP000694680"/>
    </source>
</evidence>
<feature type="transmembrane region" description="Helical" evidence="14">
    <location>
        <begin position="407"/>
        <end position="431"/>
    </location>
</feature>
<keyword evidence="8" id="KW-0915">Sodium</keyword>
<evidence type="ECO:0000256" key="12">
    <source>
        <dbReference type="ARBA" id="ARBA00023201"/>
    </source>
</evidence>
<keyword evidence="16" id="KW-1185">Reference proteome</keyword>
<feature type="transmembrane region" description="Helical" evidence="14">
    <location>
        <begin position="383"/>
        <end position="401"/>
    </location>
</feature>
<feature type="transmembrane region" description="Helical" evidence="14">
    <location>
        <begin position="443"/>
        <end position="465"/>
    </location>
</feature>
<evidence type="ECO:0000256" key="1">
    <source>
        <dbReference type="ARBA" id="ARBA00004141"/>
    </source>
</evidence>
<feature type="transmembrane region" description="Helical" evidence="14">
    <location>
        <begin position="47"/>
        <end position="71"/>
    </location>
</feature>